<evidence type="ECO:0000256" key="2">
    <source>
        <dbReference type="RuleBase" id="RU003749"/>
    </source>
</evidence>
<keyword evidence="6" id="KW-1185">Reference proteome</keyword>
<dbReference type="EMBL" id="JAVREP010000015">
    <property type="protein sequence ID" value="MDT0330761.1"/>
    <property type="molecule type" value="Genomic_DNA"/>
</dbReference>
<evidence type="ECO:0000256" key="1">
    <source>
        <dbReference type="ARBA" id="ARBA00009013"/>
    </source>
</evidence>
<proteinExistence type="inferred from homology"/>
<feature type="region of interest" description="Disordered" evidence="3">
    <location>
        <begin position="1"/>
        <end position="20"/>
    </location>
</feature>
<dbReference type="RefSeq" id="WP_311513333.1">
    <property type="nucleotide sequence ID" value="NZ_JAVREP010000015.1"/>
</dbReference>
<name>A0ABU2MER6_9ACTN</name>
<dbReference type="InterPro" id="IPR003658">
    <property type="entry name" value="Anti-sigma_ant"/>
</dbReference>
<dbReference type="PANTHER" id="PTHR33495">
    <property type="entry name" value="ANTI-SIGMA FACTOR ANTAGONIST TM_1081-RELATED-RELATED"/>
    <property type="match status" value="1"/>
</dbReference>
<organism evidence="5 6">
    <name type="scientific">Nocardiopsis lambiniae</name>
    <dbReference type="NCBI Taxonomy" id="3075539"/>
    <lineage>
        <taxon>Bacteria</taxon>
        <taxon>Bacillati</taxon>
        <taxon>Actinomycetota</taxon>
        <taxon>Actinomycetes</taxon>
        <taxon>Streptosporangiales</taxon>
        <taxon>Nocardiopsidaceae</taxon>
        <taxon>Nocardiopsis</taxon>
    </lineage>
</organism>
<accession>A0ABU2MER6</accession>
<comment type="similarity">
    <text evidence="1 2">Belongs to the anti-sigma-factor antagonist family.</text>
</comment>
<evidence type="ECO:0000259" key="4">
    <source>
        <dbReference type="PROSITE" id="PS50801"/>
    </source>
</evidence>
<protein>
    <recommendedName>
        <fullName evidence="2">Anti-sigma factor antagonist</fullName>
    </recommendedName>
</protein>
<evidence type="ECO:0000256" key="3">
    <source>
        <dbReference type="SAM" id="MobiDB-lite"/>
    </source>
</evidence>
<reference evidence="6" key="1">
    <citation type="submission" date="2023-07" db="EMBL/GenBank/DDBJ databases">
        <title>30 novel species of actinomycetes from the DSMZ collection.</title>
        <authorList>
            <person name="Nouioui I."/>
        </authorList>
    </citation>
    <scope>NUCLEOTIDE SEQUENCE [LARGE SCALE GENOMIC DNA]</scope>
    <source>
        <strain evidence="6">DSM 44743</strain>
    </source>
</reference>
<gene>
    <name evidence="5" type="ORF">RM479_20275</name>
</gene>
<evidence type="ECO:0000313" key="5">
    <source>
        <dbReference type="EMBL" id="MDT0330761.1"/>
    </source>
</evidence>
<dbReference type="PANTHER" id="PTHR33495:SF2">
    <property type="entry name" value="ANTI-SIGMA FACTOR ANTAGONIST TM_1081-RELATED"/>
    <property type="match status" value="1"/>
</dbReference>
<dbReference type="InterPro" id="IPR036513">
    <property type="entry name" value="STAS_dom_sf"/>
</dbReference>
<sequence length="289" mass="31303">MAAFTRRPPAVSETPPSVPRLRLNPIPHRGAVLDGGWWPRSGDPVAELPGLVLAIDDRLGPVHLLELGVTGWYHRPDLLAVAGRAIRLSWSLEMPPDLVVAVGRNGTRTRLLVVPPGATTFAAWSALDLAILSTNTEKAAETMDVAGMSPPSPRTAPETDWESEGGELYDEDRRAHPSRRVAVSREERDGRTLLRISGDIDLMTAPGYRTRLFEVLRDGGDRVVLDLSGVTFFSAAGLSLLAETRARAERAGVDLRLAAPSARVVRLLELTGTHGLPPLHPTVREALSR</sequence>
<dbReference type="CDD" id="cd07043">
    <property type="entry name" value="STAS_anti-anti-sigma_factors"/>
    <property type="match status" value="1"/>
</dbReference>
<dbReference type="PROSITE" id="PS50801">
    <property type="entry name" value="STAS"/>
    <property type="match status" value="1"/>
</dbReference>
<feature type="compositionally biased region" description="Acidic residues" evidence="3">
    <location>
        <begin position="159"/>
        <end position="170"/>
    </location>
</feature>
<dbReference type="SUPFAM" id="SSF52091">
    <property type="entry name" value="SpoIIaa-like"/>
    <property type="match status" value="1"/>
</dbReference>
<comment type="caution">
    <text evidence="5">The sequence shown here is derived from an EMBL/GenBank/DDBJ whole genome shotgun (WGS) entry which is preliminary data.</text>
</comment>
<dbReference type="InterPro" id="IPR002645">
    <property type="entry name" value="STAS_dom"/>
</dbReference>
<dbReference type="Proteomes" id="UP001183390">
    <property type="component" value="Unassembled WGS sequence"/>
</dbReference>
<dbReference type="Pfam" id="PF01740">
    <property type="entry name" value="STAS"/>
    <property type="match status" value="1"/>
</dbReference>
<dbReference type="Gene3D" id="3.30.750.24">
    <property type="entry name" value="STAS domain"/>
    <property type="match status" value="1"/>
</dbReference>
<dbReference type="NCBIfam" id="TIGR00377">
    <property type="entry name" value="ant_ant_sig"/>
    <property type="match status" value="1"/>
</dbReference>
<dbReference type="Pfam" id="PF19457">
    <property type="entry name" value="DUF5994"/>
    <property type="match status" value="1"/>
</dbReference>
<dbReference type="InterPro" id="IPR046036">
    <property type="entry name" value="DUF5994"/>
</dbReference>
<evidence type="ECO:0000313" key="6">
    <source>
        <dbReference type="Proteomes" id="UP001183390"/>
    </source>
</evidence>
<feature type="region of interest" description="Disordered" evidence="3">
    <location>
        <begin position="145"/>
        <end position="184"/>
    </location>
</feature>
<feature type="domain" description="STAS" evidence="4">
    <location>
        <begin position="181"/>
        <end position="289"/>
    </location>
</feature>